<evidence type="ECO:0000313" key="8">
    <source>
        <dbReference type="EMBL" id="QKE90280.1"/>
    </source>
</evidence>
<evidence type="ECO:0000256" key="5">
    <source>
        <dbReference type="ARBA" id="ARBA00023070"/>
    </source>
</evidence>
<protein>
    <recommendedName>
        <fullName evidence="4">Tryptophan 2-monooxygenase</fullName>
        <ecNumber evidence="3">1.13.12.3</ecNumber>
    </recommendedName>
</protein>
<dbReference type="EMBL" id="CP053708">
    <property type="protein sequence ID" value="QKE90280.1"/>
    <property type="molecule type" value="Genomic_DNA"/>
</dbReference>
<reference evidence="8 9" key="1">
    <citation type="journal article" date="2014" name="World J. Microbiol. Biotechnol.">
        <title>Biodiversity and physiological characteristics of Antarctic and Arctic lichens-associated bacteria.</title>
        <authorList>
            <person name="Lee Y.M."/>
            <person name="Kim E.H."/>
            <person name="Lee H.K."/>
            <person name="Hong S.G."/>
        </authorList>
    </citation>
    <scope>NUCLEOTIDE SEQUENCE [LARGE SCALE GENOMIC DNA]</scope>
    <source>
        <strain evidence="8 9">PAMC 26569</strain>
    </source>
</reference>
<name>A0A6M8HPR0_9PROT</name>
<organism evidence="8 9">
    <name type="scientific">Lichenicola cladoniae</name>
    <dbReference type="NCBI Taxonomy" id="1484109"/>
    <lineage>
        <taxon>Bacteria</taxon>
        <taxon>Pseudomonadati</taxon>
        <taxon>Pseudomonadota</taxon>
        <taxon>Alphaproteobacteria</taxon>
        <taxon>Acetobacterales</taxon>
        <taxon>Acetobacteraceae</taxon>
        <taxon>Lichenicola</taxon>
    </lineage>
</organism>
<dbReference type="AlphaFoldDB" id="A0A6M8HPR0"/>
<dbReference type="RefSeq" id="WP_171834039.1">
    <property type="nucleotide sequence ID" value="NZ_CP053708.1"/>
</dbReference>
<evidence type="ECO:0000256" key="2">
    <source>
        <dbReference type="ARBA" id="ARBA00005833"/>
    </source>
</evidence>
<dbReference type="InterPro" id="IPR002937">
    <property type="entry name" value="Amino_oxidase"/>
</dbReference>
<dbReference type="EC" id="1.13.12.3" evidence="3"/>
<dbReference type="PRINTS" id="PR00420">
    <property type="entry name" value="RNGMNOXGNASE"/>
</dbReference>
<comment type="pathway">
    <text evidence="1">Plant hormone metabolism; auxin biosynthesis.</text>
</comment>
<comment type="similarity">
    <text evidence="2">Belongs to the tryptophan 2-monooxygenase family.</text>
</comment>
<gene>
    <name evidence="8" type="ORF">HN018_09710</name>
</gene>
<keyword evidence="5" id="KW-0073">Auxin biosynthesis</keyword>
<dbReference type="InterPro" id="IPR050281">
    <property type="entry name" value="Flavin_monoamine_oxidase"/>
</dbReference>
<dbReference type="SUPFAM" id="SSF54373">
    <property type="entry name" value="FAD-linked reductases, C-terminal domain"/>
    <property type="match status" value="1"/>
</dbReference>
<sequence length="444" mass="46266">MSDPDIVVIGAGAAGLAAAAVLRRAGNSVLVLEAGPRIGGRARTVQPEQLGGASIDEGATWLHEAGRNPLVALARQAGTKLHEGHPGSRRLLIGSKVASPDEENAYAEADTAWRSCVQASLDGPDISLAEAGNARNHASDPWLPNAEAWESAIIAAVDADQLSLFDWHRNQLADDDLRPDRGVGTLLAKLMGPLAGPVRCGVTVIGIDWHHPAGVTITTTGGTVRARACIVTVSTGVLRDERIRFTPPLPPETLTALDGLPMGLLSKLALPISDKPDSAARLAVDPDTLIEQRLSARGEPMMLLSVRPADAPYVSGFFGGRFAWSFSGREEDALDEAMSRLAETLGAAAIDALKPGGFVSRWGSDPLFLGAYAYASPGRTDARAALGRPIGDGRLVLAGEACRTDGLAGTVGGAMLDGERAAHSVLAALGDRGPWPAIWPQSDT</sequence>
<feature type="domain" description="Amine oxidase" evidence="7">
    <location>
        <begin position="14"/>
        <end position="426"/>
    </location>
</feature>
<dbReference type="GO" id="GO:0009851">
    <property type="term" value="P:auxin biosynthetic process"/>
    <property type="evidence" value="ECO:0007669"/>
    <property type="project" value="UniProtKB-KW"/>
</dbReference>
<evidence type="ECO:0000313" key="9">
    <source>
        <dbReference type="Proteomes" id="UP000500767"/>
    </source>
</evidence>
<dbReference type="InterPro" id="IPR036188">
    <property type="entry name" value="FAD/NAD-bd_sf"/>
</dbReference>
<dbReference type="Proteomes" id="UP000500767">
    <property type="component" value="Chromosome"/>
</dbReference>
<dbReference type="SUPFAM" id="SSF51905">
    <property type="entry name" value="FAD/NAD(P)-binding domain"/>
    <property type="match status" value="1"/>
</dbReference>
<evidence type="ECO:0000256" key="6">
    <source>
        <dbReference type="ARBA" id="ARBA00047321"/>
    </source>
</evidence>
<keyword evidence="9" id="KW-1185">Reference proteome</keyword>
<dbReference type="PANTHER" id="PTHR10742">
    <property type="entry name" value="FLAVIN MONOAMINE OXIDASE"/>
    <property type="match status" value="1"/>
</dbReference>
<evidence type="ECO:0000256" key="4">
    <source>
        <dbReference type="ARBA" id="ARBA00017871"/>
    </source>
</evidence>
<dbReference type="Pfam" id="PF01593">
    <property type="entry name" value="Amino_oxidase"/>
    <property type="match status" value="1"/>
</dbReference>
<proteinExistence type="inferred from homology"/>
<dbReference type="KEGG" id="lck:HN018_09710"/>
<evidence type="ECO:0000256" key="1">
    <source>
        <dbReference type="ARBA" id="ARBA00004814"/>
    </source>
</evidence>
<dbReference type="Gene3D" id="3.50.50.60">
    <property type="entry name" value="FAD/NAD(P)-binding domain"/>
    <property type="match status" value="1"/>
</dbReference>
<accession>A0A6M8HPR0</accession>
<evidence type="ECO:0000256" key="3">
    <source>
        <dbReference type="ARBA" id="ARBA00012535"/>
    </source>
</evidence>
<dbReference type="PANTHER" id="PTHR10742:SF410">
    <property type="entry name" value="LYSINE-SPECIFIC HISTONE DEMETHYLASE 2"/>
    <property type="match status" value="1"/>
</dbReference>
<comment type="catalytic activity">
    <reaction evidence="6">
        <text>L-tryptophan + O2 = indole-3-acetamide + CO2 + H2O</text>
        <dbReference type="Rhea" id="RHEA:16165"/>
        <dbReference type="ChEBI" id="CHEBI:15377"/>
        <dbReference type="ChEBI" id="CHEBI:15379"/>
        <dbReference type="ChEBI" id="CHEBI:16031"/>
        <dbReference type="ChEBI" id="CHEBI:16526"/>
        <dbReference type="ChEBI" id="CHEBI:57912"/>
        <dbReference type="EC" id="1.13.12.3"/>
    </reaction>
</comment>
<dbReference type="GO" id="GO:0050361">
    <property type="term" value="F:tryptophan 2-monooxygenase activity"/>
    <property type="evidence" value="ECO:0007669"/>
    <property type="project" value="UniProtKB-EC"/>
</dbReference>
<evidence type="ECO:0000259" key="7">
    <source>
        <dbReference type="Pfam" id="PF01593"/>
    </source>
</evidence>